<proteinExistence type="predicted"/>
<dbReference type="RefSeq" id="WP_058797595.1">
    <property type="nucleotide sequence ID" value="NZ_CP013611.1"/>
</dbReference>
<evidence type="ECO:0000313" key="4">
    <source>
        <dbReference type="Proteomes" id="UP000069015"/>
    </source>
</evidence>
<evidence type="ECO:0000313" key="3">
    <source>
        <dbReference type="EMBL" id="ALU44618.1"/>
    </source>
</evidence>
<dbReference type="AlphaFoldDB" id="A0A0U3GIC0"/>
<accession>A0A0U3GIC0</accession>
<feature type="domain" description="Baseplate J-like central" evidence="1">
    <location>
        <begin position="134"/>
        <end position="236"/>
    </location>
</feature>
<dbReference type="PIRSF" id="PIRSF020481">
    <property type="entry name" value="BAP"/>
    <property type="match status" value="1"/>
</dbReference>
<dbReference type="InterPro" id="IPR058531">
    <property type="entry name" value="Baseplate_J_M"/>
</dbReference>
<dbReference type="PANTHER" id="PTHR35862:SF1">
    <property type="entry name" value="FELS-2 PROPHAGE PROTEIN"/>
    <property type="match status" value="1"/>
</dbReference>
<name>A0A0U3GIC0_9GAMM</name>
<sequence>MSLTNFSAIDMARLPTPKLIEPLSFDEIKTAIVAEFSQRYDGEGLDYASDPAIKLIEAFAYREMLLRQRINEAAEAVLLAKASSSELDYLGARFGVERAELAPGSDTVIPPVPAQYESDERYRERIRLALEGFSTAGPAGAYVFHAMKASPKVRDVYVSAPEFERATVVDGTATSAFVLNCTSNAGLSEPMPGDVAVTILSEEGSGLASDTLLNTVQTYLSQDEIRPLTDRVRVKPALIRRFSINARLYVYPGMDSNAIKQLAIDTTSDWLSEHRKLGHDISLSALYAVLHREGVQRVELLEPQWDITVGQDEAAYCTSIAVDIGGEHV</sequence>
<feature type="domain" description="Baseplate J-like C-terminal" evidence="2">
    <location>
        <begin position="243"/>
        <end position="322"/>
    </location>
</feature>
<evidence type="ECO:0000259" key="2">
    <source>
        <dbReference type="Pfam" id="PF26079"/>
    </source>
</evidence>
<gene>
    <name evidence="3" type="ORF">AT705_17740</name>
</gene>
<dbReference type="PANTHER" id="PTHR35862">
    <property type="entry name" value="FELS-2 PROPHAGE PROTEIN"/>
    <property type="match status" value="1"/>
</dbReference>
<dbReference type="InterPro" id="IPR052726">
    <property type="entry name" value="Phage_Baseplate_Hub"/>
</dbReference>
<evidence type="ECO:0000259" key="1">
    <source>
        <dbReference type="Pfam" id="PF26078"/>
    </source>
</evidence>
<dbReference type="Pfam" id="PF26079">
    <property type="entry name" value="Baseplate_J_C"/>
    <property type="match status" value="1"/>
</dbReference>
<dbReference type="Proteomes" id="UP000069015">
    <property type="component" value="Chromosome 1"/>
</dbReference>
<dbReference type="InterPro" id="IPR058530">
    <property type="entry name" value="Baseplate_J-like_C"/>
</dbReference>
<dbReference type="KEGG" id="prr:AT705_17740"/>
<dbReference type="Pfam" id="PF26078">
    <property type="entry name" value="Baseplate_J_M"/>
    <property type="match status" value="1"/>
</dbReference>
<reference evidence="3 4" key="1">
    <citation type="submission" date="2015-12" db="EMBL/GenBank/DDBJ databases">
        <title>Complete genome sequence of Pseudoalteromonas rubra SCSIO 6842, harboring a conjugative plasmid.</title>
        <authorList>
            <person name="Li B."/>
            <person name="Wang X."/>
        </authorList>
    </citation>
    <scope>NUCLEOTIDE SEQUENCE [LARGE SCALE GENOMIC DNA]</scope>
    <source>
        <strain evidence="3 4">SCSIO 6842</strain>
    </source>
</reference>
<dbReference type="InterPro" id="IPR014507">
    <property type="entry name" value="Baseplate_assembly_J_pred"/>
</dbReference>
<protein>
    <submittedName>
        <fullName evidence="3">Baseplate protein</fullName>
    </submittedName>
</protein>
<dbReference type="EMBL" id="CP013611">
    <property type="protein sequence ID" value="ALU44618.1"/>
    <property type="molecule type" value="Genomic_DNA"/>
</dbReference>
<organism evidence="3 4">
    <name type="scientific">Pseudoalteromonas rubra</name>
    <dbReference type="NCBI Taxonomy" id="43658"/>
    <lineage>
        <taxon>Bacteria</taxon>
        <taxon>Pseudomonadati</taxon>
        <taxon>Pseudomonadota</taxon>
        <taxon>Gammaproteobacteria</taxon>
        <taxon>Alteromonadales</taxon>
        <taxon>Pseudoalteromonadaceae</taxon>
        <taxon>Pseudoalteromonas</taxon>
    </lineage>
</organism>